<evidence type="ECO:0000313" key="1">
    <source>
        <dbReference type="EMBL" id="KAI3699535.1"/>
    </source>
</evidence>
<reference evidence="1 2" key="2">
    <citation type="journal article" date="2022" name="Mol. Ecol. Resour.">
        <title>The genomes of chicory, endive, great burdock and yacon provide insights into Asteraceae paleo-polyploidization history and plant inulin production.</title>
        <authorList>
            <person name="Fan W."/>
            <person name="Wang S."/>
            <person name="Wang H."/>
            <person name="Wang A."/>
            <person name="Jiang F."/>
            <person name="Liu H."/>
            <person name="Zhao H."/>
            <person name="Xu D."/>
            <person name="Zhang Y."/>
        </authorList>
    </citation>
    <scope>NUCLEOTIDE SEQUENCE [LARGE SCALE GENOMIC DNA]</scope>
    <source>
        <strain evidence="2">cv. Punajuju</strain>
        <tissue evidence="1">Leaves</tissue>
    </source>
</reference>
<keyword evidence="2" id="KW-1185">Reference proteome</keyword>
<gene>
    <name evidence="1" type="ORF">L2E82_43917</name>
</gene>
<proteinExistence type="predicted"/>
<sequence>MISWHDQPNDRFAPHYCNSSSSSSSSTSKRQLYLFFNSFNILPKITTEKNKNKTTQHPDLAYYRSFPFLTHLQVLVA</sequence>
<evidence type="ECO:0000313" key="2">
    <source>
        <dbReference type="Proteomes" id="UP001055811"/>
    </source>
</evidence>
<dbReference type="Proteomes" id="UP001055811">
    <property type="component" value="Linkage Group LG08"/>
</dbReference>
<accession>A0ACB8ZTT9</accession>
<protein>
    <submittedName>
        <fullName evidence="1">Uncharacterized protein</fullName>
    </submittedName>
</protein>
<reference evidence="2" key="1">
    <citation type="journal article" date="2022" name="Mol. Ecol. Resour.">
        <title>The genomes of chicory, endive, great burdock and yacon provide insights into Asteraceae palaeo-polyploidization history and plant inulin production.</title>
        <authorList>
            <person name="Fan W."/>
            <person name="Wang S."/>
            <person name="Wang H."/>
            <person name="Wang A."/>
            <person name="Jiang F."/>
            <person name="Liu H."/>
            <person name="Zhao H."/>
            <person name="Xu D."/>
            <person name="Zhang Y."/>
        </authorList>
    </citation>
    <scope>NUCLEOTIDE SEQUENCE [LARGE SCALE GENOMIC DNA]</scope>
    <source>
        <strain evidence="2">cv. Punajuju</strain>
    </source>
</reference>
<dbReference type="EMBL" id="CM042016">
    <property type="protein sequence ID" value="KAI3699535.1"/>
    <property type="molecule type" value="Genomic_DNA"/>
</dbReference>
<organism evidence="1 2">
    <name type="scientific">Cichorium intybus</name>
    <name type="common">Chicory</name>
    <dbReference type="NCBI Taxonomy" id="13427"/>
    <lineage>
        <taxon>Eukaryota</taxon>
        <taxon>Viridiplantae</taxon>
        <taxon>Streptophyta</taxon>
        <taxon>Embryophyta</taxon>
        <taxon>Tracheophyta</taxon>
        <taxon>Spermatophyta</taxon>
        <taxon>Magnoliopsida</taxon>
        <taxon>eudicotyledons</taxon>
        <taxon>Gunneridae</taxon>
        <taxon>Pentapetalae</taxon>
        <taxon>asterids</taxon>
        <taxon>campanulids</taxon>
        <taxon>Asterales</taxon>
        <taxon>Asteraceae</taxon>
        <taxon>Cichorioideae</taxon>
        <taxon>Cichorieae</taxon>
        <taxon>Cichoriinae</taxon>
        <taxon>Cichorium</taxon>
    </lineage>
</organism>
<comment type="caution">
    <text evidence="1">The sequence shown here is derived from an EMBL/GenBank/DDBJ whole genome shotgun (WGS) entry which is preliminary data.</text>
</comment>
<name>A0ACB8ZTT9_CICIN</name>